<dbReference type="InterPro" id="IPR025943">
    <property type="entry name" value="Sigma_54_int_dom_ATP-bd_2"/>
</dbReference>
<keyword evidence="5" id="KW-0175">Coiled coil</keyword>
<dbReference type="PROSITE" id="PS50112">
    <property type="entry name" value="PAS"/>
    <property type="match status" value="1"/>
</dbReference>
<dbReference type="InterPro" id="IPR000014">
    <property type="entry name" value="PAS"/>
</dbReference>
<keyword evidence="2" id="KW-0058">Aromatic hydrocarbons catabolism</keyword>
<dbReference type="InterPro" id="IPR009057">
    <property type="entry name" value="Homeodomain-like_sf"/>
</dbReference>
<dbReference type="SUPFAM" id="SSF52540">
    <property type="entry name" value="P-loop containing nucleoside triphosphate hydrolases"/>
    <property type="match status" value="1"/>
</dbReference>
<feature type="domain" description="Sigma-54 factor interaction" evidence="6">
    <location>
        <begin position="268"/>
        <end position="497"/>
    </location>
</feature>
<organism evidence="8 9">
    <name type="scientific">Taurinivorans muris</name>
    <dbReference type="NCBI Taxonomy" id="2787751"/>
    <lineage>
        <taxon>Bacteria</taxon>
        <taxon>Pseudomonadati</taxon>
        <taxon>Thermodesulfobacteriota</taxon>
        <taxon>Desulfovibrionia</taxon>
        <taxon>Desulfovibrionales</taxon>
        <taxon>Desulfovibrionaceae</taxon>
        <taxon>Taurinivorans</taxon>
    </lineage>
</organism>
<protein>
    <recommendedName>
        <fullName evidence="4">HTH-type transcriptional regulatory protein TyrR</fullName>
    </recommendedName>
</protein>
<evidence type="ECO:0000313" key="8">
    <source>
        <dbReference type="EMBL" id="UWX06671.1"/>
    </source>
</evidence>
<evidence type="ECO:0000256" key="3">
    <source>
        <dbReference type="ARBA" id="ARBA00022840"/>
    </source>
</evidence>
<dbReference type="InterPro" id="IPR027417">
    <property type="entry name" value="P-loop_NTPase"/>
</dbReference>
<proteinExistence type="predicted"/>
<dbReference type="Gene3D" id="3.40.50.300">
    <property type="entry name" value="P-loop containing nucleotide triphosphate hydrolases"/>
    <property type="match status" value="1"/>
</dbReference>
<dbReference type="Pfam" id="PF00158">
    <property type="entry name" value="Sigma54_activat"/>
    <property type="match status" value="1"/>
</dbReference>
<dbReference type="Gene3D" id="3.30.450.20">
    <property type="entry name" value="PAS domain"/>
    <property type="match status" value="1"/>
</dbReference>
<dbReference type="EMBL" id="CP065938">
    <property type="protein sequence ID" value="UWX06671.1"/>
    <property type="molecule type" value="Genomic_DNA"/>
</dbReference>
<dbReference type="PANTHER" id="PTHR32071:SF121">
    <property type="entry name" value="SIGMA L-DEPENDENT TRANSCRIPTIONAL REGULATOR YQIR-RELATED"/>
    <property type="match status" value="1"/>
</dbReference>
<dbReference type="InterPro" id="IPR003593">
    <property type="entry name" value="AAA+_ATPase"/>
</dbReference>
<dbReference type="InterPro" id="IPR058031">
    <property type="entry name" value="AAA_lid_NorR"/>
</dbReference>
<feature type="domain" description="PAS" evidence="7">
    <location>
        <begin position="128"/>
        <end position="181"/>
    </location>
</feature>
<dbReference type="SUPFAM" id="SSF46689">
    <property type="entry name" value="Homeodomain-like"/>
    <property type="match status" value="1"/>
</dbReference>
<dbReference type="Pfam" id="PF25601">
    <property type="entry name" value="AAA_lid_14"/>
    <property type="match status" value="1"/>
</dbReference>
<dbReference type="CDD" id="cd00130">
    <property type="entry name" value="PAS"/>
    <property type="match status" value="1"/>
</dbReference>
<evidence type="ECO:0000256" key="5">
    <source>
        <dbReference type="SAM" id="Coils"/>
    </source>
</evidence>
<feature type="coiled-coil region" evidence="5">
    <location>
        <begin position="238"/>
        <end position="265"/>
    </location>
</feature>
<dbReference type="Pfam" id="PF13426">
    <property type="entry name" value="PAS_9"/>
    <property type="match status" value="1"/>
</dbReference>
<dbReference type="NCBIfam" id="TIGR00229">
    <property type="entry name" value="sensory_box"/>
    <property type="match status" value="1"/>
</dbReference>
<reference evidence="8" key="1">
    <citation type="submission" date="2020-12" db="EMBL/GenBank/DDBJ databases">
        <title>Taurinivorans muris gen. nov., sp. nov., fundamental and realized metabolic niche of a ubiquitous sulfidogenic bacterium in the murine intestine.</title>
        <authorList>
            <person name="Ye H."/>
            <person name="Hanson B.T."/>
            <person name="Loy A."/>
        </authorList>
    </citation>
    <scope>NUCLEOTIDE SEQUENCE</scope>
    <source>
        <strain evidence="8">LT0009</strain>
    </source>
</reference>
<dbReference type="CDD" id="cd00009">
    <property type="entry name" value="AAA"/>
    <property type="match status" value="1"/>
</dbReference>
<dbReference type="Gene3D" id="1.10.10.60">
    <property type="entry name" value="Homeodomain-like"/>
    <property type="match status" value="1"/>
</dbReference>
<sequence length="583" mass="65812">MSETTYQEFFEQILQSTPVCLCACLLHEETNKILAINKNAVKFFNMAENKIIGKELPQLFKKSNVLFPNDEKQVSFDDTVKNFSIEHRNFLYFTKKIQNSTAAAANEPLITLFWLEMPHQKNERYELLLHDFEVILDSIHDGIWIINGNGITLYANKALKRIAGINSRDVIGKHVTVPMIQGKFTNCVTLDALAQKKIVTQFDDYSNGKHCLNTSTPILDENGNVQKVIALIRDMTEYDDLHKKVVDAEQTLKQYKGEFKKDEKNSKYIGSSKTFQNCLEQLKKVAKSNSSVLLLGETGTGKSIAASFIHENSARKDKPFIAINCAAIAETLIDAEFFGYEKGAFTNADPAGKKGYFEQADKGTLLLDEIGELPLPMQAKLLHVLDNYGFYRVGGTSLVNIDVRIIAATNKPLEELVKRKEFREDLFYRLHILNVNIPPLRQRQEDIPELAKSFLADACKHLNTIKSFAPKTLLILSSYTWPGNVRELRGAVEYLAAMTEGNIIRPCDLHPYVFPEKQTENANTSVINVNDKPLEEAIFELEYSMIKETLIQEGSTYKAAKKLGISQSTVVRKAKHLGIKISD</sequence>
<evidence type="ECO:0000256" key="1">
    <source>
        <dbReference type="ARBA" id="ARBA00022741"/>
    </source>
</evidence>
<evidence type="ECO:0000259" key="6">
    <source>
        <dbReference type="PROSITE" id="PS50045"/>
    </source>
</evidence>
<dbReference type="InterPro" id="IPR013767">
    <property type="entry name" value="PAS_fold"/>
</dbReference>
<dbReference type="Pfam" id="PF18024">
    <property type="entry name" value="HTH_50"/>
    <property type="match status" value="1"/>
</dbReference>
<evidence type="ECO:0000256" key="2">
    <source>
        <dbReference type="ARBA" id="ARBA00022797"/>
    </source>
</evidence>
<dbReference type="InterPro" id="IPR002078">
    <property type="entry name" value="Sigma_54_int"/>
</dbReference>
<name>A0ABY5Y3M2_9BACT</name>
<dbReference type="Pfam" id="PF00989">
    <property type="entry name" value="PAS"/>
    <property type="match status" value="1"/>
</dbReference>
<dbReference type="SUPFAM" id="SSF55785">
    <property type="entry name" value="PYP-like sensor domain (PAS domain)"/>
    <property type="match status" value="1"/>
</dbReference>
<dbReference type="SMART" id="SM00091">
    <property type="entry name" value="PAS"/>
    <property type="match status" value="2"/>
</dbReference>
<dbReference type="PROSITE" id="PS50045">
    <property type="entry name" value="SIGMA54_INTERACT_4"/>
    <property type="match status" value="1"/>
</dbReference>
<accession>A0ABY5Y3M2</accession>
<keyword evidence="1" id="KW-0547">Nucleotide-binding</keyword>
<dbReference type="Gene3D" id="1.10.8.60">
    <property type="match status" value="1"/>
</dbReference>
<dbReference type="PROSITE" id="PS00676">
    <property type="entry name" value="SIGMA54_INTERACT_2"/>
    <property type="match status" value="1"/>
</dbReference>
<keyword evidence="3" id="KW-0067">ATP-binding</keyword>
<keyword evidence="9" id="KW-1185">Reference proteome</keyword>
<dbReference type="PANTHER" id="PTHR32071">
    <property type="entry name" value="TRANSCRIPTIONAL REGULATORY PROTEIN"/>
    <property type="match status" value="1"/>
</dbReference>
<evidence type="ECO:0000256" key="4">
    <source>
        <dbReference type="ARBA" id="ARBA00029500"/>
    </source>
</evidence>
<gene>
    <name evidence="8" type="ORF">JBF11_05025</name>
</gene>
<dbReference type="RefSeq" id="WP_334316283.1">
    <property type="nucleotide sequence ID" value="NZ_CP065938.1"/>
</dbReference>
<dbReference type="SMART" id="SM00382">
    <property type="entry name" value="AAA"/>
    <property type="match status" value="1"/>
</dbReference>
<dbReference type="InterPro" id="IPR035965">
    <property type="entry name" value="PAS-like_dom_sf"/>
</dbReference>
<dbReference type="InterPro" id="IPR030828">
    <property type="entry name" value="HTH_TyrR"/>
</dbReference>
<dbReference type="Proteomes" id="UP001058120">
    <property type="component" value="Chromosome"/>
</dbReference>
<evidence type="ECO:0000259" key="7">
    <source>
        <dbReference type="PROSITE" id="PS50112"/>
    </source>
</evidence>
<evidence type="ECO:0000313" key="9">
    <source>
        <dbReference type="Proteomes" id="UP001058120"/>
    </source>
</evidence>